<dbReference type="OrthoDB" id="5336357at2759"/>
<dbReference type="STRING" id="1081102.A0A167VAP3"/>
<sequence>MSRLIKRKRSDSELSFSSSTTLSSPPRPGGFDFAAMTDRKNHLVAPTAGAAAVPLHLPGRTRKRLRNNRPSDAEVHGMSYRVLSLCMLLAC</sequence>
<dbReference type="AlphaFoldDB" id="A0A167VAP3"/>
<name>A0A167VAP3_9HYPO</name>
<proteinExistence type="predicted"/>
<accession>A0A167VAP3</accession>
<feature type="compositionally biased region" description="Low complexity" evidence="1">
    <location>
        <begin position="13"/>
        <end position="24"/>
    </location>
</feature>
<keyword evidence="3" id="KW-1185">Reference proteome</keyword>
<reference evidence="2 3" key="1">
    <citation type="journal article" date="2016" name="Genome Biol. Evol.">
        <title>Divergent and convergent evolution of fungal pathogenicity.</title>
        <authorList>
            <person name="Shang Y."/>
            <person name="Xiao G."/>
            <person name="Zheng P."/>
            <person name="Cen K."/>
            <person name="Zhan S."/>
            <person name="Wang C."/>
        </authorList>
    </citation>
    <scope>NUCLEOTIDE SEQUENCE [LARGE SCALE GENOMIC DNA]</scope>
    <source>
        <strain evidence="2 3">RCEF 264</strain>
    </source>
</reference>
<evidence type="ECO:0000313" key="2">
    <source>
        <dbReference type="EMBL" id="OAA62407.1"/>
    </source>
</evidence>
<evidence type="ECO:0000313" key="3">
    <source>
        <dbReference type="Proteomes" id="UP000076874"/>
    </source>
</evidence>
<protein>
    <submittedName>
        <fullName evidence="2">Uncharacterized protein</fullName>
    </submittedName>
</protein>
<gene>
    <name evidence="2" type="ORF">SPI_03947</name>
</gene>
<dbReference type="Proteomes" id="UP000076874">
    <property type="component" value="Unassembled WGS sequence"/>
</dbReference>
<evidence type="ECO:0000256" key="1">
    <source>
        <dbReference type="SAM" id="MobiDB-lite"/>
    </source>
</evidence>
<organism evidence="2 3">
    <name type="scientific">Niveomyces insectorum RCEF 264</name>
    <dbReference type="NCBI Taxonomy" id="1081102"/>
    <lineage>
        <taxon>Eukaryota</taxon>
        <taxon>Fungi</taxon>
        <taxon>Dikarya</taxon>
        <taxon>Ascomycota</taxon>
        <taxon>Pezizomycotina</taxon>
        <taxon>Sordariomycetes</taxon>
        <taxon>Hypocreomycetidae</taxon>
        <taxon>Hypocreales</taxon>
        <taxon>Cordycipitaceae</taxon>
        <taxon>Niveomyces</taxon>
    </lineage>
</organism>
<feature type="region of interest" description="Disordered" evidence="1">
    <location>
        <begin position="1"/>
        <end position="34"/>
    </location>
</feature>
<comment type="caution">
    <text evidence="2">The sequence shown here is derived from an EMBL/GenBank/DDBJ whole genome shotgun (WGS) entry which is preliminary data.</text>
</comment>
<dbReference type="EMBL" id="AZHD01000006">
    <property type="protein sequence ID" value="OAA62407.1"/>
    <property type="molecule type" value="Genomic_DNA"/>
</dbReference>